<feature type="domain" description="Topo IA-type catalytic" evidence="11">
    <location>
        <begin position="154"/>
        <end position="608"/>
    </location>
</feature>
<dbReference type="SUPFAM" id="SSF56712">
    <property type="entry name" value="Prokaryotic type I DNA topoisomerase"/>
    <property type="match status" value="1"/>
</dbReference>
<evidence type="ECO:0000256" key="4">
    <source>
        <dbReference type="ARBA" id="ARBA00023029"/>
    </source>
</evidence>
<evidence type="ECO:0000256" key="2">
    <source>
        <dbReference type="ARBA" id="ARBA00009446"/>
    </source>
</evidence>
<dbReference type="EC" id="5.6.2.1" evidence="3"/>
<proteinExistence type="inferred from homology"/>
<dbReference type="PRINTS" id="PR00417">
    <property type="entry name" value="PRTPISMRASEI"/>
</dbReference>
<dbReference type="InterPro" id="IPR013826">
    <property type="entry name" value="Topo_IA_cen_sub3"/>
</dbReference>
<dbReference type="RefSeq" id="WP_133462459.1">
    <property type="nucleotide sequence ID" value="NZ_SNVX01000028.1"/>
</dbReference>
<dbReference type="InterPro" id="IPR000380">
    <property type="entry name" value="Topo_IA"/>
</dbReference>
<dbReference type="GO" id="GO:0003677">
    <property type="term" value="F:DNA binding"/>
    <property type="evidence" value="ECO:0007669"/>
    <property type="project" value="UniProtKB-KW"/>
</dbReference>
<dbReference type="PANTHER" id="PTHR11390">
    <property type="entry name" value="PROKARYOTIC DNA TOPOISOMERASE"/>
    <property type="match status" value="1"/>
</dbReference>
<dbReference type="GO" id="GO:0003917">
    <property type="term" value="F:DNA topoisomerase type I (single strand cut, ATP-independent) activity"/>
    <property type="evidence" value="ECO:0007669"/>
    <property type="project" value="UniProtKB-EC"/>
</dbReference>
<evidence type="ECO:0000256" key="10">
    <source>
        <dbReference type="ARBA" id="ARBA00032877"/>
    </source>
</evidence>
<keyword evidence="5" id="KW-0238">DNA-binding</keyword>
<dbReference type="InterPro" id="IPR003602">
    <property type="entry name" value="Topo_IA_DNA-bd_dom"/>
</dbReference>
<dbReference type="Pfam" id="PF13342">
    <property type="entry name" value="Toprim_Crpt"/>
    <property type="match status" value="1"/>
</dbReference>
<keyword evidence="6 12" id="KW-0413">Isomerase</keyword>
<organism evidence="12 13">
    <name type="scientific">Scandinavium goeteborgense</name>
    <dbReference type="NCBI Taxonomy" id="1851514"/>
    <lineage>
        <taxon>Bacteria</taxon>
        <taxon>Pseudomonadati</taxon>
        <taxon>Pseudomonadota</taxon>
        <taxon>Gammaproteobacteria</taxon>
        <taxon>Enterobacterales</taxon>
        <taxon>Enterobacteriaceae</taxon>
        <taxon>Scandinavium</taxon>
    </lineage>
</organism>
<dbReference type="InterPro" id="IPR025589">
    <property type="entry name" value="Toprim_C_rpt"/>
</dbReference>
<dbReference type="InterPro" id="IPR013825">
    <property type="entry name" value="Topo_IA_cen_sub2"/>
</dbReference>
<evidence type="ECO:0000256" key="7">
    <source>
        <dbReference type="ARBA" id="ARBA00030003"/>
    </source>
</evidence>
<dbReference type="InterPro" id="IPR013824">
    <property type="entry name" value="Topo_IA_cen_sub1"/>
</dbReference>
<evidence type="ECO:0000259" key="11">
    <source>
        <dbReference type="PROSITE" id="PS52039"/>
    </source>
</evidence>
<dbReference type="Gene3D" id="3.40.50.140">
    <property type="match status" value="1"/>
</dbReference>
<dbReference type="EMBL" id="SNVX01000028">
    <property type="protein sequence ID" value="TDN48061.1"/>
    <property type="molecule type" value="Genomic_DNA"/>
</dbReference>
<comment type="similarity">
    <text evidence="2">Belongs to the type IA topoisomerase family.</text>
</comment>
<dbReference type="InterPro" id="IPR003601">
    <property type="entry name" value="Topo_IA_2"/>
</dbReference>
<dbReference type="InterPro" id="IPR006171">
    <property type="entry name" value="TOPRIM_dom"/>
</dbReference>
<dbReference type="SMART" id="SM00493">
    <property type="entry name" value="TOPRIM"/>
    <property type="match status" value="1"/>
</dbReference>
<keyword evidence="4" id="KW-0799">Topoisomerase</keyword>
<dbReference type="Pfam" id="PF01131">
    <property type="entry name" value="Topoisom_bac"/>
    <property type="match status" value="1"/>
</dbReference>
<evidence type="ECO:0000256" key="1">
    <source>
        <dbReference type="ARBA" id="ARBA00000213"/>
    </source>
</evidence>
<gene>
    <name evidence="12" type="ORF">EC847_12812</name>
</gene>
<dbReference type="Gene3D" id="1.10.460.10">
    <property type="entry name" value="Topoisomerase I, domain 2"/>
    <property type="match status" value="1"/>
</dbReference>
<evidence type="ECO:0000313" key="12">
    <source>
        <dbReference type="EMBL" id="TDN48061.1"/>
    </source>
</evidence>
<dbReference type="PANTHER" id="PTHR11390:SF21">
    <property type="entry name" value="DNA TOPOISOMERASE 3-ALPHA"/>
    <property type="match status" value="1"/>
</dbReference>
<evidence type="ECO:0000256" key="8">
    <source>
        <dbReference type="ARBA" id="ARBA00031985"/>
    </source>
</evidence>
<dbReference type="GO" id="GO:0006265">
    <property type="term" value="P:DNA topological change"/>
    <property type="evidence" value="ECO:0007669"/>
    <property type="project" value="InterPro"/>
</dbReference>
<comment type="catalytic activity">
    <reaction evidence="1">
        <text>ATP-independent breakage of single-stranded DNA, followed by passage and rejoining.</text>
        <dbReference type="EC" id="5.6.2.1"/>
    </reaction>
</comment>
<evidence type="ECO:0000256" key="6">
    <source>
        <dbReference type="ARBA" id="ARBA00023235"/>
    </source>
</evidence>
<evidence type="ECO:0000313" key="13">
    <source>
        <dbReference type="Proteomes" id="UP000295530"/>
    </source>
</evidence>
<dbReference type="GO" id="GO:0043597">
    <property type="term" value="C:cytoplasmic replication fork"/>
    <property type="evidence" value="ECO:0007669"/>
    <property type="project" value="TreeGrafter"/>
</dbReference>
<sequence>MRLWIPEKPSVAVDIVKAIGGTFERHESYFESETDIVAFCVGHVMEMIPPEIVNPAYATWSLDTLPLKLYPARLQPKKEMKKLVEMLVWLIKQPKVKTIIHCGDPDDEGQLLVDEVLEYAGNTKPVKRALINDATQASVKKAISSLRDNNEKQFRGMYLKALARSVGDAIYGYSMSRAYSIIGREKGYTGLLSVGRVQTPVLGLIVRRWRDFTTHKSSFYYTLAGNFINGSDAFCTKWTVPENAPVDEESRLNNKQWASDLAKSLAGKSAVVRSASVAEKETAAPLPFNLARLYQYMTKNHKLTSQQTLDITQKLKDGKAITYNRSDCSYLSEEQYKKAPVLIDALKQLSEFNTLDTDSSRKSKAFNTDKLSAHTAIIPTDQVPDLSALTTNEKLVYLAIAKLYLAQFLAKKTYLEATAEIECSGQLFTISARKTTNTGFTALLDDADGNETDDHAAFERVSHLCTGNALTCCDVDVSEKKTKPAPLFTEDTLMNAMVRVADFVSNPRIKQILKDKDKGKNGEFGGIGTSATRAGIIETLKERNYVTVEKGKFIPTAAGIALIDALPEIATQPDLTAIWAEKQDAIEQGKMSVEQFINGLYVEITHLVKSADINISAMENAPSKTQLPRLNVACPSCGSEIILGEKACNCTGCSFRIWRTIADKKLTQKQIETLISKGKSGELKGFKSANKPDETFSAFVVLEDKTTGATGFEFPPRKTAKTKEER</sequence>
<dbReference type="GO" id="GO:0006310">
    <property type="term" value="P:DNA recombination"/>
    <property type="evidence" value="ECO:0007669"/>
    <property type="project" value="TreeGrafter"/>
</dbReference>
<dbReference type="GO" id="GO:0006281">
    <property type="term" value="P:DNA repair"/>
    <property type="evidence" value="ECO:0007669"/>
    <property type="project" value="TreeGrafter"/>
</dbReference>
<dbReference type="AlphaFoldDB" id="A0A4R6DSG6"/>
<keyword evidence="13" id="KW-1185">Reference proteome</keyword>
<dbReference type="Proteomes" id="UP000295530">
    <property type="component" value="Unassembled WGS sequence"/>
</dbReference>
<dbReference type="SMART" id="SM00437">
    <property type="entry name" value="TOP1Ac"/>
    <property type="match status" value="1"/>
</dbReference>
<dbReference type="Gene3D" id="2.70.20.10">
    <property type="entry name" value="Topoisomerase I, domain 3"/>
    <property type="match status" value="1"/>
</dbReference>
<evidence type="ECO:0000256" key="9">
    <source>
        <dbReference type="ARBA" id="ARBA00032235"/>
    </source>
</evidence>
<dbReference type="InterPro" id="IPR023405">
    <property type="entry name" value="Topo_IA_core_domain"/>
</dbReference>
<evidence type="ECO:0000256" key="5">
    <source>
        <dbReference type="ARBA" id="ARBA00023125"/>
    </source>
</evidence>
<comment type="caution">
    <text evidence="12">The sequence shown here is derived from an EMBL/GenBank/DDBJ whole genome shotgun (WGS) entry which is preliminary data.</text>
</comment>
<dbReference type="PROSITE" id="PS52039">
    <property type="entry name" value="TOPO_IA_2"/>
    <property type="match status" value="1"/>
</dbReference>
<dbReference type="InterPro" id="IPR013497">
    <property type="entry name" value="Topo_IA_cen"/>
</dbReference>
<dbReference type="Gene3D" id="1.10.290.10">
    <property type="entry name" value="Topoisomerase I, domain 4"/>
    <property type="match status" value="1"/>
</dbReference>
<protein>
    <recommendedName>
        <fullName evidence="3">DNA topoisomerase</fullName>
        <ecNumber evidence="3">5.6.2.1</ecNumber>
    </recommendedName>
    <alternativeName>
        <fullName evidence="10">Omega-protein</fullName>
    </alternativeName>
    <alternativeName>
        <fullName evidence="9">Relaxing enzyme</fullName>
    </alternativeName>
    <alternativeName>
        <fullName evidence="7">Swivelase</fullName>
    </alternativeName>
    <alternativeName>
        <fullName evidence="8">Untwisting enzyme</fullName>
    </alternativeName>
</protein>
<dbReference type="InterPro" id="IPR034144">
    <property type="entry name" value="TOPRIM_TopoIII"/>
</dbReference>
<reference evidence="12 13" key="1">
    <citation type="submission" date="2019-03" db="EMBL/GenBank/DDBJ databases">
        <title>Genomic analyses of the natural microbiome of Caenorhabditis elegans.</title>
        <authorList>
            <person name="Samuel B."/>
        </authorList>
    </citation>
    <scope>NUCLEOTIDE SEQUENCE [LARGE SCALE GENOMIC DNA]</scope>
    <source>
        <strain evidence="12 13">BIGb0156</strain>
    </source>
</reference>
<dbReference type="CDD" id="cd03362">
    <property type="entry name" value="TOPRIM_TopoIA_TopoIII"/>
    <property type="match status" value="1"/>
</dbReference>
<name>A0A4R6DSG6_SCAGO</name>
<dbReference type="Pfam" id="PF01751">
    <property type="entry name" value="Toprim"/>
    <property type="match status" value="1"/>
</dbReference>
<evidence type="ECO:0000256" key="3">
    <source>
        <dbReference type="ARBA" id="ARBA00012891"/>
    </source>
</evidence>
<dbReference type="OrthoDB" id="9803554at2"/>
<dbReference type="SMART" id="SM00436">
    <property type="entry name" value="TOP1Bc"/>
    <property type="match status" value="1"/>
</dbReference>
<accession>A0A4R6DSG6</accession>